<feature type="signal peptide" evidence="1">
    <location>
        <begin position="1"/>
        <end position="23"/>
    </location>
</feature>
<organism evidence="3 4">
    <name type="scientific">Parafrankia soli</name>
    <dbReference type="NCBI Taxonomy" id="2599596"/>
    <lineage>
        <taxon>Bacteria</taxon>
        <taxon>Bacillati</taxon>
        <taxon>Actinomycetota</taxon>
        <taxon>Actinomycetes</taxon>
        <taxon>Frankiales</taxon>
        <taxon>Frankiaceae</taxon>
        <taxon>Parafrankia</taxon>
    </lineage>
</organism>
<evidence type="ECO:0000313" key="4">
    <source>
        <dbReference type="Proteomes" id="UP000179769"/>
    </source>
</evidence>
<evidence type="ECO:0000313" key="3">
    <source>
        <dbReference type="EMBL" id="OHV24869.1"/>
    </source>
</evidence>
<dbReference type="PANTHER" id="PTHR42059:SF1">
    <property type="entry name" value="TNT DOMAIN-CONTAINING PROTEIN"/>
    <property type="match status" value="1"/>
</dbReference>
<dbReference type="InterPro" id="IPR053024">
    <property type="entry name" value="Fungal_surface_NADase"/>
</dbReference>
<accession>A0A1S1PUA3</accession>
<dbReference type="Pfam" id="PF14021">
    <property type="entry name" value="TNT"/>
    <property type="match status" value="1"/>
</dbReference>
<feature type="chain" id="PRO_5038904030" description="TNT domain-containing protein" evidence="1">
    <location>
        <begin position="24"/>
        <end position="241"/>
    </location>
</feature>
<dbReference type="EMBL" id="MAXA01000233">
    <property type="protein sequence ID" value="OHV24869.1"/>
    <property type="molecule type" value="Genomic_DNA"/>
</dbReference>
<dbReference type="RefSeq" id="WP_071065406.1">
    <property type="nucleotide sequence ID" value="NZ_MAXA01000233.1"/>
</dbReference>
<feature type="domain" description="TNT" evidence="2">
    <location>
        <begin position="123"/>
        <end position="234"/>
    </location>
</feature>
<keyword evidence="1" id="KW-0732">Signal</keyword>
<dbReference type="AlphaFoldDB" id="A0A1S1PUA3"/>
<dbReference type="OrthoDB" id="4745173at2"/>
<keyword evidence="4" id="KW-1185">Reference proteome</keyword>
<comment type="caution">
    <text evidence="3">The sequence shown here is derived from an EMBL/GenBank/DDBJ whole genome shotgun (WGS) entry which is preliminary data.</text>
</comment>
<protein>
    <recommendedName>
        <fullName evidence="2">TNT domain-containing protein</fullName>
    </recommendedName>
</protein>
<dbReference type="PANTHER" id="PTHR42059">
    <property type="entry name" value="TNT DOMAIN-CONTAINING PROTEIN"/>
    <property type="match status" value="1"/>
</dbReference>
<name>A0A1S1PUA3_9ACTN</name>
<evidence type="ECO:0000256" key="1">
    <source>
        <dbReference type="SAM" id="SignalP"/>
    </source>
</evidence>
<evidence type="ECO:0000259" key="2">
    <source>
        <dbReference type="Pfam" id="PF14021"/>
    </source>
</evidence>
<dbReference type="GO" id="GO:0050135">
    <property type="term" value="F:NADP+ nucleosidase activity"/>
    <property type="evidence" value="ECO:0007669"/>
    <property type="project" value="InterPro"/>
</dbReference>
<sequence>MRFRRTLVSLAAGGMLCSATAPAAADAISPPKIQPFDECSAADYQNDPRLGPAKLPFFGDVGDEVDDYSRTGGHSTDQFLGTWWDPSASFSPFPSIPGNWIFPPADGYYINPDGSPIRTEVSLVPGQRIDRFGLPRGSFLSPRGTDYENRSIPPSNLDDAAEPGDCNYHTYQVVREFRVFSGAIRPWFDQPGNGLQYQVVCSLVPGGTTSPRCNQTTGNLQVQYLLDNKYLVEVPTDDRIV</sequence>
<gene>
    <name evidence="3" type="ORF">BBK14_22760</name>
</gene>
<reference evidence="4" key="1">
    <citation type="submission" date="2016-07" db="EMBL/GenBank/DDBJ databases">
        <title>Frankia sp. NRRL B-16219 Genome sequencing.</title>
        <authorList>
            <person name="Ghodhbane-Gtari F."/>
            <person name="Swanson E."/>
            <person name="Gueddou A."/>
            <person name="Louati M."/>
            <person name="Nouioui I."/>
            <person name="Hezbri K."/>
            <person name="Abebe-Akele F."/>
            <person name="Simpson S."/>
            <person name="Morris K."/>
            <person name="Thomas K."/>
            <person name="Gtari M."/>
            <person name="Tisa L.S."/>
        </authorList>
    </citation>
    <scope>NUCLEOTIDE SEQUENCE [LARGE SCALE GENOMIC DNA]</scope>
    <source>
        <strain evidence="4">NRRL B-16219</strain>
    </source>
</reference>
<dbReference type="InterPro" id="IPR025331">
    <property type="entry name" value="TNT"/>
</dbReference>
<proteinExistence type="predicted"/>
<dbReference type="Proteomes" id="UP000179769">
    <property type="component" value="Unassembled WGS sequence"/>
</dbReference>